<dbReference type="PANTHER" id="PTHR33317">
    <property type="entry name" value="POLYNUCLEOTIDYL TRANSFERASE, RIBONUCLEASE H-LIKE SUPERFAMILY PROTEIN"/>
    <property type="match status" value="1"/>
</dbReference>
<dbReference type="InterPro" id="IPR005227">
    <property type="entry name" value="YqgF"/>
</dbReference>
<keyword evidence="9" id="KW-1185">Reference proteome</keyword>
<comment type="function">
    <text evidence="5">Could be a nuclease involved in processing of the 5'-end of pre-16S rRNA.</text>
</comment>
<dbReference type="Pfam" id="PF03652">
    <property type="entry name" value="RuvX"/>
    <property type="match status" value="1"/>
</dbReference>
<keyword evidence="4 5" id="KW-0378">Hydrolase</keyword>
<dbReference type="HAMAP" id="MF_00651">
    <property type="entry name" value="Nuclease_YqgF"/>
    <property type="match status" value="1"/>
</dbReference>
<dbReference type="NCBIfam" id="TIGR00250">
    <property type="entry name" value="RNAse_H_YqgF"/>
    <property type="match status" value="1"/>
</dbReference>
<dbReference type="GO" id="GO:0000967">
    <property type="term" value="P:rRNA 5'-end processing"/>
    <property type="evidence" value="ECO:0007669"/>
    <property type="project" value="UniProtKB-UniRule"/>
</dbReference>
<feature type="region of interest" description="Disordered" evidence="6">
    <location>
        <begin position="1"/>
        <end position="28"/>
    </location>
</feature>
<evidence type="ECO:0000259" key="7">
    <source>
        <dbReference type="SMART" id="SM00732"/>
    </source>
</evidence>
<dbReference type="OrthoDB" id="9790539at2"/>
<evidence type="ECO:0000256" key="1">
    <source>
        <dbReference type="ARBA" id="ARBA00022490"/>
    </source>
</evidence>
<evidence type="ECO:0000256" key="6">
    <source>
        <dbReference type="SAM" id="MobiDB-lite"/>
    </source>
</evidence>
<dbReference type="InterPro" id="IPR012337">
    <property type="entry name" value="RNaseH-like_sf"/>
</dbReference>
<dbReference type="SMART" id="SM00732">
    <property type="entry name" value="YqgFc"/>
    <property type="match status" value="1"/>
</dbReference>
<dbReference type="EMBL" id="CP036434">
    <property type="protein sequence ID" value="QDV06285.1"/>
    <property type="molecule type" value="Genomic_DNA"/>
</dbReference>
<dbReference type="AlphaFoldDB" id="A0A518EQE8"/>
<dbReference type="InterPro" id="IPR037027">
    <property type="entry name" value="YqgF/RNaseH-like_dom_sf"/>
</dbReference>
<keyword evidence="1 5" id="KW-0963">Cytoplasm</keyword>
<accession>A0A518EQE8</accession>
<evidence type="ECO:0000313" key="9">
    <source>
        <dbReference type="Proteomes" id="UP000320390"/>
    </source>
</evidence>
<comment type="subcellular location">
    <subcellularLocation>
        <location evidence="5">Cytoplasm</location>
    </subcellularLocation>
</comment>
<feature type="domain" description="YqgF/RNase H-like" evidence="7">
    <location>
        <begin position="16"/>
        <end position="116"/>
    </location>
</feature>
<dbReference type="GO" id="GO:0004518">
    <property type="term" value="F:nuclease activity"/>
    <property type="evidence" value="ECO:0007669"/>
    <property type="project" value="UniProtKB-KW"/>
</dbReference>
<dbReference type="GO" id="GO:0005829">
    <property type="term" value="C:cytosol"/>
    <property type="evidence" value="ECO:0007669"/>
    <property type="project" value="TreeGrafter"/>
</dbReference>
<organism evidence="8 9">
    <name type="scientific">Saltatorellus ferox</name>
    <dbReference type="NCBI Taxonomy" id="2528018"/>
    <lineage>
        <taxon>Bacteria</taxon>
        <taxon>Pseudomonadati</taxon>
        <taxon>Planctomycetota</taxon>
        <taxon>Planctomycetia</taxon>
        <taxon>Planctomycetia incertae sedis</taxon>
        <taxon>Saltatorellus</taxon>
    </lineage>
</organism>
<evidence type="ECO:0000313" key="8">
    <source>
        <dbReference type="EMBL" id="QDV06285.1"/>
    </source>
</evidence>
<sequence length="153" mass="16817">MTASQGTPGPKKGPRKGALGVDHGSKRTGFAATDTMRLVITPLDAPEGGDPAALKELAKLLGERDISHLVVGYPWNMDGTKGGRAAEVDRFIAEVEARYPELVIVRQDERLSTKEAEERLREAGYHGKDRKARRDPWSAMVLLEDWIREGEPA</sequence>
<comment type="similarity">
    <text evidence="5">Belongs to the YqgF HJR family.</text>
</comment>
<dbReference type="Gene3D" id="3.30.420.140">
    <property type="entry name" value="YqgF/RNase H-like domain"/>
    <property type="match status" value="1"/>
</dbReference>
<dbReference type="SUPFAM" id="SSF53098">
    <property type="entry name" value="Ribonuclease H-like"/>
    <property type="match status" value="1"/>
</dbReference>
<proteinExistence type="inferred from homology"/>
<protein>
    <recommendedName>
        <fullName evidence="5">Putative pre-16S rRNA nuclease</fullName>
        <ecNumber evidence="5">3.1.-.-</ecNumber>
    </recommendedName>
</protein>
<dbReference type="InterPro" id="IPR006641">
    <property type="entry name" value="YqgF/RNaseH-like_dom"/>
</dbReference>
<reference evidence="8 9" key="1">
    <citation type="submission" date="2019-02" db="EMBL/GenBank/DDBJ databases">
        <title>Deep-cultivation of Planctomycetes and their phenomic and genomic characterization uncovers novel biology.</title>
        <authorList>
            <person name="Wiegand S."/>
            <person name="Jogler M."/>
            <person name="Boedeker C."/>
            <person name="Pinto D."/>
            <person name="Vollmers J."/>
            <person name="Rivas-Marin E."/>
            <person name="Kohn T."/>
            <person name="Peeters S.H."/>
            <person name="Heuer A."/>
            <person name="Rast P."/>
            <person name="Oberbeckmann S."/>
            <person name="Bunk B."/>
            <person name="Jeske O."/>
            <person name="Meyerdierks A."/>
            <person name="Storesund J.E."/>
            <person name="Kallscheuer N."/>
            <person name="Luecker S."/>
            <person name="Lage O.M."/>
            <person name="Pohl T."/>
            <person name="Merkel B.J."/>
            <person name="Hornburger P."/>
            <person name="Mueller R.-W."/>
            <person name="Bruemmer F."/>
            <person name="Labrenz M."/>
            <person name="Spormann A.M."/>
            <person name="Op den Camp H."/>
            <person name="Overmann J."/>
            <person name="Amann R."/>
            <person name="Jetten M.S.M."/>
            <person name="Mascher T."/>
            <person name="Medema M.H."/>
            <person name="Devos D.P."/>
            <person name="Kaster A.-K."/>
            <person name="Ovreas L."/>
            <person name="Rohde M."/>
            <person name="Galperin M.Y."/>
            <person name="Jogler C."/>
        </authorList>
    </citation>
    <scope>NUCLEOTIDE SEQUENCE [LARGE SCALE GENOMIC DNA]</scope>
    <source>
        <strain evidence="8 9">Poly30</strain>
    </source>
</reference>
<dbReference type="PANTHER" id="PTHR33317:SF4">
    <property type="entry name" value="POLYNUCLEOTIDYL TRANSFERASE, RIBONUCLEASE H-LIKE SUPERFAMILY PROTEIN"/>
    <property type="match status" value="1"/>
</dbReference>
<keyword evidence="2 5" id="KW-0690">Ribosome biogenesis</keyword>
<evidence type="ECO:0000256" key="2">
    <source>
        <dbReference type="ARBA" id="ARBA00022517"/>
    </source>
</evidence>
<keyword evidence="3 5" id="KW-0540">Nuclease</keyword>
<gene>
    <name evidence="8" type="primary">yrrK</name>
    <name evidence="8" type="ORF">Poly30_17940</name>
</gene>
<name>A0A518EQE8_9BACT</name>
<dbReference type="Proteomes" id="UP000320390">
    <property type="component" value="Chromosome"/>
</dbReference>
<dbReference type="EC" id="3.1.-.-" evidence="5"/>
<dbReference type="RefSeq" id="WP_145196333.1">
    <property type="nucleotide sequence ID" value="NZ_CP036434.1"/>
</dbReference>
<evidence type="ECO:0000256" key="3">
    <source>
        <dbReference type="ARBA" id="ARBA00022722"/>
    </source>
</evidence>
<dbReference type="GO" id="GO:0016788">
    <property type="term" value="F:hydrolase activity, acting on ester bonds"/>
    <property type="evidence" value="ECO:0007669"/>
    <property type="project" value="UniProtKB-UniRule"/>
</dbReference>
<evidence type="ECO:0000256" key="5">
    <source>
        <dbReference type="HAMAP-Rule" id="MF_00651"/>
    </source>
</evidence>
<dbReference type="CDD" id="cd16964">
    <property type="entry name" value="YqgF"/>
    <property type="match status" value="1"/>
</dbReference>
<evidence type="ECO:0000256" key="4">
    <source>
        <dbReference type="ARBA" id="ARBA00022801"/>
    </source>
</evidence>